<evidence type="ECO:0000313" key="1">
    <source>
        <dbReference type="EMBL" id="ACZ87541.1"/>
    </source>
</evidence>
<dbReference type="KEGG" id="sro:Sros_4693"/>
<gene>
    <name evidence="1" type="ordered locus">Sros_4693</name>
</gene>
<accession>D2B517</accession>
<protein>
    <recommendedName>
        <fullName evidence="3">Ricin B lectin domain-containing protein</fullName>
    </recommendedName>
</protein>
<reference evidence="1 2" key="1">
    <citation type="journal article" date="2010" name="Stand. Genomic Sci.">
        <title>Complete genome sequence of Streptosporangium roseum type strain (NI 9100).</title>
        <authorList>
            <person name="Nolan M."/>
            <person name="Sikorski J."/>
            <person name="Jando M."/>
            <person name="Lucas S."/>
            <person name="Lapidus A."/>
            <person name="Glavina Del Rio T."/>
            <person name="Chen F."/>
            <person name="Tice H."/>
            <person name="Pitluck S."/>
            <person name="Cheng J.F."/>
            <person name="Chertkov O."/>
            <person name="Sims D."/>
            <person name="Meincke L."/>
            <person name="Brettin T."/>
            <person name="Han C."/>
            <person name="Detter J.C."/>
            <person name="Bruce D."/>
            <person name="Goodwin L."/>
            <person name="Land M."/>
            <person name="Hauser L."/>
            <person name="Chang Y.J."/>
            <person name="Jeffries C.D."/>
            <person name="Ivanova N."/>
            <person name="Mavromatis K."/>
            <person name="Mikhailova N."/>
            <person name="Chen A."/>
            <person name="Palaniappan K."/>
            <person name="Chain P."/>
            <person name="Rohde M."/>
            <person name="Goker M."/>
            <person name="Bristow J."/>
            <person name="Eisen J.A."/>
            <person name="Markowitz V."/>
            <person name="Hugenholtz P."/>
            <person name="Kyrpides N.C."/>
            <person name="Klenk H.P."/>
        </authorList>
    </citation>
    <scope>NUCLEOTIDE SEQUENCE [LARGE SCALE GENOMIC DNA]</scope>
    <source>
        <strain evidence="2">ATCC 12428 / DSM 43021 / JCM 3005 / NI 9100</strain>
    </source>
</reference>
<organism evidence="1 2">
    <name type="scientific">Streptosporangium roseum (strain ATCC 12428 / DSM 43021 / JCM 3005 / KCTC 9067 / NCIMB 10171 / NRRL 2505 / NI 9100)</name>
    <dbReference type="NCBI Taxonomy" id="479432"/>
    <lineage>
        <taxon>Bacteria</taxon>
        <taxon>Bacillati</taxon>
        <taxon>Actinomycetota</taxon>
        <taxon>Actinomycetes</taxon>
        <taxon>Streptosporangiales</taxon>
        <taxon>Streptosporangiaceae</taxon>
        <taxon>Streptosporangium</taxon>
    </lineage>
</organism>
<dbReference type="CDD" id="cd00161">
    <property type="entry name" value="beta-trefoil_Ricin-like"/>
    <property type="match status" value="1"/>
</dbReference>
<sequence>MSDAFPSGKFFRIVNEGTGLCLAAAHGGTTHGAQKARDRLTGEEGYIPYSHTNDQVLTLRTPTGHRGEVWFFSEIKNTYGDEDWHLVNVNKDIRSTFTLHVGPLDGFSQPVGLGLIGWGVPGQTQWNSGGGMIWPRPHEDKVATVLSDGHGNHQAVLAARGGANQQWRFDQVDLSGEAVPARRKGIYETSAPGTDLSKWRDVL</sequence>
<dbReference type="AlphaFoldDB" id="D2B517"/>
<dbReference type="InterPro" id="IPR035992">
    <property type="entry name" value="Ricin_B-like_lectins"/>
</dbReference>
<proteinExistence type="predicted"/>
<name>D2B517_STRRD</name>
<evidence type="ECO:0000313" key="2">
    <source>
        <dbReference type="Proteomes" id="UP000002029"/>
    </source>
</evidence>
<evidence type="ECO:0008006" key="3">
    <source>
        <dbReference type="Google" id="ProtNLM"/>
    </source>
</evidence>
<dbReference type="SUPFAM" id="SSF50370">
    <property type="entry name" value="Ricin B-like lectins"/>
    <property type="match status" value="1"/>
</dbReference>
<dbReference type="Proteomes" id="UP000002029">
    <property type="component" value="Chromosome"/>
</dbReference>
<dbReference type="RefSeq" id="WP_012891282.1">
    <property type="nucleotide sequence ID" value="NC_013595.1"/>
</dbReference>
<dbReference type="EMBL" id="CP001814">
    <property type="protein sequence ID" value="ACZ87541.1"/>
    <property type="molecule type" value="Genomic_DNA"/>
</dbReference>
<dbReference type="eggNOG" id="ENOG5033AJN">
    <property type="taxonomic scope" value="Bacteria"/>
</dbReference>
<dbReference type="OrthoDB" id="3542260at2"/>
<dbReference type="HOGENOM" id="CLU_1348328_0_0_11"/>
<keyword evidence="2" id="KW-1185">Reference proteome</keyword>